<dbReference type="PANTHER" id="PTHR14456">
    <property type="entry name" value="INOSITOL POLYPHOSPHATE KINASE 1"/>
    <property type="match status" value="1"/>
</dbReference>
<comment type="function">
    <text evidence="7">Phosphorylates Ins(1,3,4,5,6)P5 at position 2 to form Ins(1,2,3,4,5,6)P6 (InsP6 or phytate).</text>
</comment>
<keyword evidence="5 7" id="KW-0418">Kinase</keyword>
<dbReference type="Pfam" id="PF06090">
    <property type="entry name" value="Ins_P5_2-kin"/>
    <property type="match status" value="1"/>
</dbReference>
<evidence type="ECO:0000256" key="7">
    <source>
        <dbReference type="RuleBase" id="RU364126"/>
    </source>
</evidence>
<keyword evidence="3 7" id="KW-0808">Transferase</keyword>
<evidence type="ECO:0000256" key="1">
    <source>
        <dbReference type="ARBA" id="ARBA00007229"/>
    </source>
</evidence>
<keyword evidence="6 7" id="KW-0067">ATP-binding</keyword>
<comment type="domain">
    <text evidence="7">The EXKPK motif is conserved in inositol-pentakisphosphate 2-kinases of both family 1 and 2.</text>
</comment>
<comment type="catalytic activity">
    <reaction evidence="7">
        <text>1D-myo-inositol 1,3,4,5,6-pentakisphosphate + ATP = 1D-myo-inositol hexakisphosphate + ADP + H(+)</text>
        <dbReference type="Rhea" id="RHEA:20313"/>
        <dbReference type="ChEBI" id="CHEBI:15378"/>
        <dbReference type="ChEBI" id="CHEBI:30616"/>
        <dbReference type="ChEBI" id="CHEBI:57733"/>
        <dbReference type="ChEBI" id="CHEBI:58130"/>
        <dbReference type="ChEBI" id="CHEBI:456216"/>
        <dbReference type="EC" id="2.7.1.158"/>
    </reaction>
</comment>
<evidence type="ECO:0000313" key="8">
    <source>
        <dbReference type="EMBL" id="KAJ3662896.1"/>
    </source>
</evidence>
<keyword evidence="9" id="KW-1185">Reference proteome</keyword>
<dbReference type="EC" id="2.7.1.158" evidence="2 7"/>
<gene>
    <name evidence="8" type="ORF">Zmor_007214</name>
</gene>
<dbReference type="GO" id="GO:0005524">
    <property type="term" value="F:ATP binding"/>
    <property type="evidence" value="ECO:0007669"/>
    <property type="project" value="UniProtKB-KW"/>
</dbReference>
<comment type="caution">
    <text evidence="8">The sequence shown here is derived from an EMBL/GenBank/DDBJ whole genome shotgun (WGS) entry which is preliminary data.</text>
</comment>
<reference evidence="8" key="1">
    <citation type="journal article" date="2023" name="G3 (Bethesda)">
        <title>Whole genome assemblies of Zophobas morio and Tenebrio molitor.</title>
        <authorList>
            <person name="Kaur S."/>
            <person name="Stinson S.A."/>
            <person name="diCenzo G.C."/>
        </authorList>
    </citation>
    <scope>NUCLEOTIDE SEQUENCE</scope>
    <source>
        <strain evidence="8">QUZm001</strain>
    </source>
</reference>
<dbReference type="Gene3D" id="3.30.200.110">
    <property type="entry name" value="Inositol-pentakisphosphate 2-kinase, N-lobe"/>
    <property type="match status" value="1"/>
</dbReference>
<evidence type="ECO:0000256" key="6">
    <source>
        <dbReference type="ARBA" id="ARBA00022840"/>
    </source>
</evidence>
<dbReference type="Proteomes" id="UP001168821">
    <property type="component" value="Unassembled WGS sequence"/>
</dbReference>
<dbReference type="PANTHER" id="PTHR14456:SF2">
    <property type="entry name" value="INOSITOL-PENTAKISPHOSPHATE 2-KINASE"/>
    <property type="match status" value="1"/>
</dbReference>
<accession>A0AA38IWZ1</accession>
<protein>
    <recommendedName>
        <fullName evidence="2 7">Inositol-pentakisphosphate 2-kinase</fullName>
        <ecNumber evidence="2 7">2.7.1.158</ecNumber>
    </recommendedName>
</protein>
<dbReference type="GO" id="GO:0032958">
    <property type="term" value="P:inositol phosphate biosynthetic process"/>
    <property type="evidence" value="ECO:0007669"/>
    <property type="project" value="TreeGrafter"/>
</dbReference>
<organism evidence="8 9">
    <name type="scientific">Zophobas morio</name>
    <dbReference type="NCBI Taxonomy" id="2755281"/>
    <lineage>
        <taxon>Eukaryota</taxon>
        <taxon>Metazoa</taxon>
        <taxon>Ecdysozoa</taxon>
        <taxon>Arthropoda</taxon>
        <taxon>Hexapoda</taxon>
        <taxon>Insecta</taxon>
        <taxon>Pterygota</taxon>
        <taxon>Neoptera</taxon>
        <taxon>Endopterygota</taxon>
        <taxon>Coleoptera</taxon>
        <taxon>Polyphaga</taxon>
        <taxon>Cucujiformia</taxon>
        <taxon>Tenebrionidae</taxon>
        <taxon>Zophobas</taxon>
    </lineage>
</organism>
<name>A0AA38IWZ1_9CUCU</name>
<evidence type="ECO:0000256" key="5">
    <source>
        <dbReference type="ARBA" id="ARBA00022777"/>
    </source>
</evidence>
<sequence>MFASNEFKIPSNWVYRGEGNCNVVISLPSERKILRIRKIKKTTSLFGWILNWITDILYWYCGSGLDDELRDLTFYKKIIRALIGSNFVCDAEQVFLSRKQVKILEEELAHQRPNYRKTKSLQYGRAALFDDYAFLPDEFYPFLLSNNTYSVEIKPKQGWVPFSERHFPKCAFCMNQYVKHNKGQIQSLSSYCPSDLFSGEPTKMIRAVQALVTNPQNNLKIFKNGQLQYSEDCEVGLFASFLTDIFRNNVETFENLLLEFCHFVRTCLLTNFESIERTNRCNMKLFCEWNNIIQESSAQTKLPKGCVLERILSVQMLDVEGNQYYYKLLGNKKLGEYDYVRELLKEVSKRPGTCLKCIIMMLGNVDERQMKENNLVLVPYLMSAIAKDCSLMITFKRIMETTSDNFGMKNIVSTKYGDFIVNVGVFDLYPKPVSTILKHKKKIKRMLDATAKCDQKNVVT</sequence>
<dbReference type="InterPro" id="IPR009286">
    <property type="entry name" value="Ins_P5_2-kin"/>
</dbReference>
<keyword evidence="4 7" id="KW-0547">Nucleotide-binding</keyword>
<proteinExistence type="inferred from homology"/>
<dbReference type="AlphaFoldDB" id="A0AA38IWZ1"/>
<evidence type="ECO:0000313" key="9">
    <source>
        <dbReference type="Proteomes" id="UP001168821"/>
    </source>
</evidence>
<comment type="similarity">
    <text evidence="1">Belongs to the IPK1 type 2 family.</text>
</comment>
<dbReference type="GO" id="GO:0035299">
    <property type="term" value="F:inositol-1,3,4,5,6-pentakisphosphate 2-kinase activity"/>
    <property type="evidence" value="ECO:0007669"/>
    <property type="project" value="UniProtKB-EC"/>
</dbReference>
<evidence type="ECO:0000256" key="3">
    <source>
        <dbReference type="ARBA" id="ARBA00022679"/>
    </source>
</evidence>
<evidence type="ECO:0000256" key="4">
    <source>
        <dbReference type="ARBA" id="ARBA00022741"/>
    </source>
</evidence>
<dbReference type="EMBL" id="JALNTZ010000002">
    <property type="protein sequence ID" value="KAJ3662896.1"/>
    <property type="molecule type" value="Genomic_DNA"/>
</dbReference>
<dbReference type="InterPro" id="IPR043001">
    <property type="entry name" value="IP5_2-K_N_lobe"/>
</dbReference>
<evidence type="ECO:0000256" key="2">
    <source>
        <dbReference type="ARBA" id="ARBA00012023"/>
    </source>
</evidence>
<dbReference type="GO" id="GO:0005634">
    <property type="term" value="C:nucleus"/>
    <property type="evidence" value="ECO:0007669"/>
    <property type="project" value="TreeGrafter"/>
</dbReference>